<comment type="caution">
    <text evidence="4">The sequence shown here is derived from an EMBL/GenBank/DDBJ whole genome shotgun (WGS) entry which is preliminary data.</text>
</comment>
<accession>A0A6V7U1W0</accession>
<evidence type="ECO:0000256" key="3">
    <source>
        <dbReference type="SAM" id="Phobius"/>
    </source>
</evidence>
<keyword evidence="3" id="KW-0472">Membrane</keyword>
<evidence type="ECO:0000256" key="2">
    <source>
        <dbReference type="SAM" id="MobiDB-lite"/>
    </source>
</evidence>
<evidence type="ECO:0000313" key="4">
    <source>
        <dbReference type="EMBL" id="CAD2142751.1"/>
    </source>
</evidence>
<dbReference type="OrthoDB" id="5862458at2759"/>
<keyword evidence="1" id="KW-0677">Repeat</keyword>
<dbReference type="AlphaFoldDB" id="A0A6V7U1W0"/>
<feature type="transmembrane region" description="Helical" evidence="3">
    <location>
        <begin position="29"/>
        <end position="52"/>
    </location>
</feature>
<dbReference type="PANTHER" id="PTHR24637">
    <property type="entry name" value="COLLAGEN"/>
    <property type="match status" value="1"/>
</dbReference>
<gene>
    <name evidence="4" type="ORF">MENT_LOCUS7342</name>
</gene>
<keyword evidence="3" id="KW-0812">Transmembrane</keyword>
<name>A0A6V7U1W0_MELEN</name>
<reference evidence="4 5" key="1">
    <citation type="submission" date="2020-08" db="EMBL/GenBank/DDBJ databases">
        <authorList>
            <person name="Koutsovoulos G."/>
            <person name="Danchin GJ E."/>
        </authorList>
    </citation>
    <scope>NUCLEOTIDE SEQUENCE [LARGE SCALE GENOMIC DNA]</scope>
</reference>
<dbReference type="InterPro" id="IPR008160">
    <property type="entry name" value="Collagen"/>
</dbReference>
<organism evidence="4 5">
    <name type="scientific">Meloidogyne enterolobii</name>
    <name type="common">Root-knot nematode worm</name>
    <name type="synonym">Meloidogyne mayaguensis</name>
    <dbReference type="NCBI Taxonomy" id="390850"/>
    <lineage>
        <taxon>Eukaryota</taxon>
        <taxon>Metazoa</taxon>
        <taxon>Ecdysozoa</taxon>
        <taxon>Nematoda</taxon>
        <taxon>Chromadorea</taxon>
        <taxon>Rhabditida</taxon>
        <taxon>Tylenchina</taxon>
        <taxon>Tylenchomorpha</taxon>
        <taxon>Tylenchoidea</taxon>
        <taxon>Meloidogynidae</taxon>
        <taxon>Meloidogyninae</taxon>
        <taxon>Meloidogyne</taxon>
    </lineage>
</organism>
<feature type="compositionally biased region" description="Low complexity" evidence="2">
    <location>
        <begin position="273"/>
        <end position="291"/>
    </location>
</feature>
<feature type="region of interest" description="Disordered" evidence="2">
    <location>
        <begin position="206"/>
        <end position="296"/>
    </location>
</feature>
<dbReference type="Proteomes" id="UP000580250">
    <property type="component" value="Unassembled WGS sequence"/>
</dbReference>
<dbReference type="EMBL" id="CAJEWN010000030">
    <property type="protein sequence ID" value="CAD2142751.1"/>
    <property type="molecule type" value="Genomic_DNA"/>
</dbReference>
<protein>
    <submittedName>
        <fullName evidence="4">Uncharacterized protein</fullName>
    </submittedName>
</protein>
<proteinExistence type="predicted"/>
<keyword evidence="3" id="KW-1133">Transmembrane helix</keyword>
<dbReference type="PANTHER" id="PTHR24637:SF371">
    <property type="entry name" value="COL_CUTICLE_N DOMAIN-CONTAINING PROTEIN"/>
    <property type="match status" value="1"/>
</dbReference>
<evidence type="ECO:0000256" key="1">
    <source>
        <dbReference type="ARBA" id="ARBA00022737"/>
    </source>
</evidence>
<dbReference type="Pfam" id="PF01391">
    <property type="entry name" value="Collagen"/>
    <property type="match status" value="2"/>
</dbReference>
<evidence type="ECO:0000313" key="5">
    <source>
        <dbReference type="Proteomes" id="UP000580250"/>
    </source>
</evidence>
<sequence>MHSNRTLFLRERNFRQQFLEEETKILKHFLFISICFALISLLTIALLIPLLFNYIQNLNIYLKEKSDKCFDKITQLYNNLSFVVGEFNCGGEFGEKRSVRHVNAMTKIRLKQAIKRRRKTRYFRRKLAEVSALLNSFELTNDEQGGLNGATNSGLYKEMSKENMTNSDESFEEEETTNSSFVINQQKQLHDKNPNKCQSCSCSIGKPGPPGLDGIDGKPGKDGQPGRNGFNGEDSPTNLDFCFQCSPGLSGRLGPQGPKGIKGNPGKRGDDGIPGIKGKPGKEGPVGPKGDMGQKGKEGRILELRGPPGLKGMPGKCGPPGPVGDPGNRGRNGVAGKVGIDGKQGNQGIPGGCGHCPKPIIVTNKFIDN</sequence>
<feature type="region of interest" description="Disordered" evidence="2">
    <location>
        <begin position="161"/>
        <end position="180"/>
    </location>
</feature>